<comment type="similarity">
    <text evidence="2">Belongs to the pancreatic ribonuclease family.</text>
</comment>
<protein>
    <submittedName>
        <fullName evidence="8 9">Ribonuclease-like</fullName>
    </submittedName>
</protein>
<sequence>MVTNPRKTSKDPGRVTGRPVSGTAMTQKAPCPMLLLLLLLTVTWLMVVAQDGKYKEFKNKHLDYPKTKAKNNRQYCNTMRQRRRLPCRPTNTFIHVNEARMKYICRSGKRISKDTRESLRAYPVTDCIRARKGSSTQCRYRGKSSKRRIRVTCKNGVPIHYVQI</sequence>
<organism evidence="7 8">
    <name type="scientific">Alligator sinensis</name>
    <name type="common">Chinese alligator</name>
    <dbReference type="NCBI Taxonomy" id="38654"/>
    <lineage>
        <taxon>Eukaryota</taxon>
        <taxon>Metazoa</taxon>
        <taxon>Chordata</taxon>
        <taxon>Craniata</taxon>
        <taxon>Vertebrata</taxon>
        <taxon>Euteleostomi</taxon>
        <taxon>Archelosauria</taxon>
        <taxon>Archosauria</taxon>
        <taxon>Crocodylia</taxon>
        <taxon>Alligatoridae</taxon>
        <taxon>Alligatorinae</taxon>
        <taxon>Alligator</taxon>
    </lineage>
</organism>
<name>A0A3Q0FT32_ALLSI</name>
<reference evidence="8 9" key="1">
    <citation type="submission" date="2025-04" db="UniProtKB">
        <authorList>
            <consortium name="RefSeq"/>
        </authorList>
    </citation>
    <scope>IDENTIFICATION</scope>
</reference>
<dbReference type="InterPro" id="IPR001427">
    <property type="entry name" value="RNaseA"/>
</dbReference>
<feature type="region of interest" description="Disordered" evidence="5">
    <location>
        <begin position="1"/>
        <end position="24"/>
    </location>
</feature>
<evidence type="ECO:0000256" key="4">
    <source>
        <dbReference type="ARBA" id="ARBA00023157"/>
    </source>
</evidence>
<dbReference type="RefSeq" id="XP_025050788.1">
    <property type="nucleotide sequence ID" value="XM_025195003.1"/>
</dbReference>
<gene>
    <name evidence="8 9" type="primary">LOC102372529</name>
</gene>
<keyword evidence="7" id="KW-1185">Reference proteome</keyword>
<dbReference type="InterPro" id="IPR036816">
    <property type="entry name" value="RNaseA-like_dom_sf"/>
</dbReference>
<dbReference type="AlphaFoldDB" id="A0A3Q0FT32"/>
<dbReference type="KEGG" id="asn:102372529"/>
<keyword evidence="3" id="KW-0964">Secreted</keyword>
<evidence type="ECO:0000256" key="1">
    <source>
        <dbReference type="ARBA" id="ARBA00004613"/>
    </source>
</evidence>
<proteinExistence type="inferred from homology"/>
<dbReference type="SUPFAM" id="SSF54076">
    <property type="entry name" value="RNase A-like"/>
    <property type="match status" value="1"/>
</dbReference>
<dbReference type="Gene3D" id="3.10.130.10">
    <property type="entry name" value="Ribonuclease A-like domain"/>
    <property type="match status" value="1"/>
</dbReference>
<dbReference type="SMART" id="SM00092">
    <property type="entry name" value="RNAse_Pc"/>
    <property type="match status" value="1"/>
</dbReference>
<evidence type="ECO:0000313" key="8">
    <source>
        <dbReference type="RefSeq" id="XP_025050786.1"/>
    </source>
</evidence>
<comment type="subcellular location">
    <subcellularLocation>
        <location evidence="1">Secreted</location>
    </subcellularLocation>
</comment>
<keyword evidence="4" id="KW-1015">Disulfide bond</keyword>
<dbReference type="GO" id="GO:0004540">
    <property type="term" value="F:RNA nuclease activity"/>
    <property type="evidence" value="ECO:0007669"/>
    <property type="project" value="TreeGrafter"/>
</dbReference>
<evidence type="ECO:0000256" key="2">
    <source>
        <dbReference type="ARBA" id="ARBA00005600"/>
    </source>
</evidence>
<dbReference type="GO" id="GO:0003676">
    <property type="term" value="F:nucleic acid binding"/>
    <property type="evidence" value="ECO:0007669"/>
    <property type="project" value="InterPro"/>
</dbReference>
<evidence type="ECO:0000313" key="7">
    <source>
        <dbReference type="Proteomes" id="UP000189705"/>
    </source>
</evidence>
<dbReference type="RefSeq" id="XP_025050786.1">
    <property type="nucleotide sequence ID" value="XM_025195001.1"/>
</dbReference>
<dbReference type="Pfam" id="PF00074">
    <property type="entry name" value="RnaseA"/>
    <property type="match status" value="1"/>
</dbReference>
<dbReference type="PANTHER" id="PTHR11437:SF10">
    <property type="entry name" value="ANGIOGENIN-RELATED"/>
    <property type="match status" value="1"/>
</dbReference>
<evidence type="ECO:0000313" key="9">
    <source>
        <dbReference type="RefSeq" id="XP_025050788.1"/>
    </source>
</evidence>
<feature type="domain" description="Ribonuclease A-domain" evidence="6">
    <location>
        <begin position="50"/>
        <end position="164"/>
    </location>
</feature>
<evidence type="ECO:0000256" key="3">
    <source>
        <dbReference type="ARBA" id="ARBA00022525"/>
    </source>
</evidence>
<dbReference type="GeneID" id="102372529"/>
<dbReference type="InterPro" id="IPR023412">
    <property type="entry name" value="RNaseA_domain"/>
</dbReference>
<dbReference type="Proteomes" id="UP000189705">
    <property type="component" value="Unplaced"/>
</dbReference>
<dbReference type="GO" id="GO:0050830">
    <property type="term" value="P:defense response to Gram-positive bacterium"/>
    <property type="evidence" value="ECO:0007669"/>
    <property type="project" value="TreeGrafter"/>
</dbReference>
<evidence type="ECO:0000259" key="6">
    <source>
        <dbReference type="SMART" id="SM00092"/>
    </source>
</evidence>
<accession>A0A3Q0FT32</accession>
<evidence type="ECO:0000256" key="5">
    <source>
        <dbReference type="SAM" id="MobiDB-lite"/>
    </source>
</evidence>
<dbReference type="GO" id="GO:0005576">
    <property type="term" value="C:extracellular region"/>
    <property type="evidence" value="ECO:0007669"/>
    <property type="project" value="UniProtKB-SubCell"/>
</dbReference>
<dbReference type="PANTHER" id="PTHR11437">
    <property type="entry name" value="RIBONUCLEASE"/>
    <property type="match status" value="1"/>
</dbReference>